<evidence type="ECO:0000256" key="5">
    <source>
        <dbReference type="ARBA" id="ARBA00023136"/>
    </source>
</evidence>
<accession>B5Y6Z1</accession>
<keyword evidence="8" id="KW-0479">Metal-binding</keyword>
<dbReference type="NCBIfam" id="TIGR01512">
    <property type="entry name" value="ATPase-IB2_Cd"/>
    <property type="match status" value="1"/>
</dbReference>
<keyword evidence="5 8" id="KW-0472">Membrane</keyword>
<feature type="transmembrane region" description="Helical" evidence="8">
    <location>
        <begin position="330"/>
        <end position="356"/>
    </location>
</feature>
<dbReference type="eggNOG" id="COG2217">
    <property type="taxonomic scope" value="Bacteria"/>
</dbReference>
<dbReference type="GO" id="GO:0046872">
    <property type="term" value="F:metal ion binding"/>
    <property type="evidence" value="ECO:0007669"/>
    <property type="project" value="UniProtKB-KW"/>
</dbReference>
<protein>
    <recommendedName>
        <fullName evidence="6">P-type Zn(2+) transporter</fullName>
        <ecNumber evidence="6">7.2.2.12</ecNumber>
    </recommendedName>
</protein>
<dbReference type="SUPFAM" id="SSF81653">
    <property type="entry name" value="Calcium ATPase, transduction domain A"/>
    <property type="match status" value="1"/>
</dbReference>
<gene>
    <name evidence="10" type="ordered locus">COPRO5265_0168</name>
</gene>
<feature type="domain" description="P-type ATPase A" evidence="9">
    <location>
        <begin position="182"/>
        <end position="277"/>
    </location>
</feature>
<keyword evidence="3 8" id="KW-0812">Transmembrane</keyword>
<dbReference type="InterPro" id="IPR027256">
    <property type="entry name" value="P-typ_ATPase_IB"/>
</dbReference>
<comment type="similarity">
    <text evidence="2 8">Belongs to the cation transport ATPase (P-type) (TC 3.A.3) family. Type IB subfamily.</text>
</comment>
<dbReference type="OrthoDB" id="9813266at2"/>
<evidence type="ECO:0000256" key="4">
    <source>
        <dbReference type="ARBA" id="ARBA00022989"/>
    </source>
</evidence>
<feature type="transmembrane region" description="Helical" evidence="8">
    <location>
        <begin position="298"/>
        <end position="318"/>
    </location>
</feature>
<dbReference type="GO" id="GO:0005886">
    <property type="term" value="C:plasma membrane"/>
    <property type="evidence" value="ECO:0007669"/>
    <property type="project" value="UniProtKB-SubCell"/>
</dbReference>
<dbReference type="InterPro" id="IPR051014">
    <property type="entry name" value="Cation_Transport_ATPase_IB"/>
</dbReference>
<dbReference type="InterPro" id="IPR059000">
    <property type="entry name" value="ATPase_P-type_domA"/>
</dbReference>
<comment type="catalytic activity">
    <reaction evidence="7">
        <text>Zn(2+)(in) + ATP + H2O = Zn(2+)(out) + ADP + phosphate + H(+)</text>
        <dbReference type="Rhea" id="RHEA:20621"/>
        <dbReference type="ChEBI" id="CHEBI:15377"/>
        <dbReference type="ChEBI" id="CHEBI:15378"/>
        <dbReference type="ChEBI" id="CHEBI:29105"/>
        <dbReference type="ChEBI" id="CHEBI:30616"/>
        <dbReference type="ChEBI" id="CHEBI:43474"/>
        <dbReference type="ChEBI" id="CHEBI:456216"/>
        <dbReference type="EC" id="7.2.2.12"/>
    </reaction>
</comment>
<feature type="transmembrane region" description="Helical" evidence="8">
    <location>
        <begin position="132"/>
        <end position="160"/>
    </location>
</feature>
<dbReference type="InterPro" id="IPR023214">
    <property type="entry name" value="HAD_sf"/>
</dbReference>
<keyword evidence="11" id="KW-1185">Reference proteome</keyword>
<keyword evidence="4 8" id="KW-1133">Transmembrane helix</keyword>
<dbReference type="HOGENOM" id="CLU_001771_6_0_9"/>
<evidence type="ECO:0000256" key="1">
    <source>
        <dbReference type="ARBA" id="ARBA00004370"/>
    </source>
</evidence>
<feature type="transmembrane region" description="Helical" evidence="8">
    <location>
        <begin position="74"/>
        <end position="92"/>
    </location>
</feature>
<dbReference type="Gene3D" id="3.40.1110.10">
    <property type="entry name" value="Calcium-transporting ATPase, cytoplasmic domain N"/>
    <property type="match status" value="1"/>
</dbReference>
<dbReference type="PANTHER" id="PTHR48085:SF5">
    <property type="entry name" value="CADMIUM_ZINC-TRANSPORTING ATPASE HMA4-RELATED"/>
    <property type="match status" value="1"/>
</dbReference>
<dbReference type="RefSeq" id="WP_012543978.1">
    <property type="nucleotide sequence ID" value="NC_011295.1"/>
</dbReference>
<dbReference type="InterPro" id="IPR023298">
    <property type="entry name" value="ATPase_P-typ_TM_dom_sf"/>
</dbReference>
<dbReference type="eggNOG" id="COG2608">
    <property type="taxonomic scope" value="Bacteria"/>
</dbReference>
<proteinExistence type="inferred from homology"/>
<dbReference type="EMBL" id="CP001145">
    <property type="protein sequence ID" value="ACI17326.1"/>
    <property type="molecule type" value="Genomic_DNA"/>
</dbReference>
<dbReference type="PROSITE" id="PS00154">
    <property type="entry name" value="ATPASE_E1_E2"/>
    <property type="match status" value="1"/>
</dbReference>
<dbReference type="InterPro" id="IPR008250">
    <property type="entry name" value="ATPase_P-typ_transduc_dom_A_sf"/>
</dbReference>
<dbReference type="GO" id="GO:0016887">
    <property type="term" value="F:ATP hydrolysis activity"/>
    <property type="evidence" value="ECO:0007669"/>
    <property type="project" value="InterPro"/>
</dbReference>
<dbReference type="PANTHER" id="PTHR48085">
    <property type="entry name" value="CADMIUM/ZINC-TRANSPORTING ATPASE HMA2-RELATED"/>
    <property type="match status" value="1"/>
</dbReference>
<dbReference type="NCBIfam" id="TIGR01525">
    <property type="entry name" value="ATPase-IB_hvy"/>
    <property type="match status" value="1"/>
</dbReference>
<keyword evidence="8" id="KW-1003">Cell membrane</keyword>
<dbReference type="SUPFAM" id="SSF56784">
    <property type="entry name" value="HAD-like"/>
    <property type="match status" value="1"/>
</dbReference>
<evidence type="ECO:0000256" key="6">
    <source>
        <dbReference type="ARBA" id="ARBA00039097"/>
    </source>
</evidence>
<dbReference type="Proteomes" id="UP000001732">
    <property type="component" value="Chromosome"/>
</dbReference>
<dbReference type="NCBIfam" id="TIGR01494">
    <property type="entry name" value="ATPase_P-type"/>
    <property type="match status" value="1"/>
</dbReference>
<dbReference type="Pfam" id="PF00702">
    <property type="entry name" value="Hydrolase"/>
    <property type="match status" value="1"/>
</dbReference>
<name>B5Y6Z1_COPPD</name>
<comment type="subcellular location">
    <subcellularLocation>
        <location evidence="8">Cell membrane</location>
    </subcellularLocation>
    <subcellularLocation>
        <location evidence="1">Membrane</location>
    </subcellularLocation>
</comment>
<dbReference type="AlphaFoldDB" id="B5Y6Z1"/>
<dbReference type="InterPro" id="IPR036412">
    <property type="entry name" value="HAD-like_sf"/>
</dbReference>
<sequence length="652" mass="70967">MRTTLTATQLKCPKCAVHIEEEIKKKNLARDLVIDVPTGIISVEADEEQLIQIKRLLSQAGLYHEEHEERTERFITISGLVLFAIGFAAIRLSPPVGITFLVVSSIINGYPRVHELVHNLSVGVLDIFDENLLMLLGGTGGFIAGAYVEAAMVFNLYALAEIIEESVKKKAQEGLRSILTDIPDSAMLIKEQQLVAVEVEQLKAGDHIRFTAGDTVPVDVVLLSPALVDESVITGESAPVNHEPGDMVLSGSKLLTPCDAEVLRPLQESNLAQVQKTIAQTLSRKSAFRSWMERFTNVYSPLVLISAVAVFLFGLLSGNAFSVAVYRSSVLLLIACPCSLLLASPSAVSAAVSTLARQGVLVRNTDALEKLPQVGTVIFDKTGTITTGRMKITEAQISDEHLALVASVESYFKHPVADAIVAYAAEKNIVLKEAKVRQNGNVITGEIENHQVELTMKDLLQVKVDGMDVGFFKVEEELRDEAPWVIQRLKDQGYKIIILSGDQHEKVETLARQLKVDEYYANMTPEGKQAFVKELEKREHCLMVGDGLNDALALSEAHVSVALPDRRIKTIVETADFILSGTLTPLVNLPSYAQSYTSTVKTNVGLSLGIKVAIFTTSLLGYVALPLAVVADEGTALLVLLNSLRLTSRASH</sequence>
<dbReference type="Gene3D" id="3.40.50.1000">
    <property type="entry name" value="HAD superfamily/HAD-like"/>
    <property type="match status" value="1"/>
</dbReference>
<dbReference type="STRING" id="309798.COPRO5265_0168"/>
<dbReference type="InterPro" id="IPR001757">
    <property type="entry name" value="P_typ_ATPase"/>
</dbReference>
<dbReference type="KEGG" id="cpo:COPRO5265_0168"/>
<dbReference type="Pfam" id="PF00122">
    <property type="entry name" value="E1-E2_ATPase"/>
    <property type="match status" value="1"/>
</dbReference>
<dbReference type="InterPro" id="IPR036163">
    <property type="entry name" value="HMA_dom_sf"/>
</dbReference>
<reference evidence="11" key="1">
    <citation type="submission" date="2008-08" db="EMBL/GenBank/DDBJ databases">
        <title>The complete genome sequence of Coprothermobacter proteolyticus strain ATCC 5245 / DSM 5265 / BT.</title>
        <authorList>
            <person name="Dodson R.J."/>
            <person name="Durkin A.S."/>
            <person name="Wu M."/>
            <person name="Eisen J."/>
            <person name="Sutton G."/>
        </authorList>
    </citation>
    <scope>NUCLEOTIDE SEQUENCE [LARGE SCALE GENOMIC DNA]</scope>
    <source>
        <strain evidence="11">ATCC 35245 / DSM 5265 / OCM 4 / BT</strain>
    </source>
</reference>
<evidence type="ECO:0000256" key="2">
    <source>
        <dbReference type="ARBA" id="ARBA00006024"/>
    </source>
</evidence>
<evidence type="ECO:0000256" key="3">
    <source>
        <dbReference type="ARBA" id="ARBA00022692"/>
    </source>
</evidence>
<dbReference type="GO" id="GO:0005524">
    <property type="term" value="F:ATP binding"/>
    <property type="evidence" value="ECO:0007669"/>
    <property type="project" value="UniProtKB-UniRule"/>
</dbReference>
<evidence type="ECO:0000313" key="11">
    <source>
        <dbReference type="Proteomes" id="UP000001732"/>
    </source>
</evidence>
<keyword evidence="8" id="KW-0547">Nucleotide-binding</keyword>
<evidence type="ECO:0000256" key="8">
    <source>
        <dbReference type="RuleBase" id="RU362081"/>
    </source>
</evidence>
<dbReference type="GO" id="GO:0015086">
    <property type="term" value="F:cadmium ion transmembrane transporter activity"/>
    <property type="evidence" value="ECO:0007669"/>
    <property type="project" value="TreeGrafter"/>
</dbReference>
<dbReference type="InterPro" id="IPR023299">
    <property type="entry name" value="ATPase_P-typ_cyto_dom_N"/>
</dbReference>
<dbReference type="Gene3D" id="2.70.150.10">
    <property type="entry name" value="Calcium-transporting ATPase, cytoplasmic transduction domain A"/>
    <property type="match status" value="1"/>
</dbReference>
<dbReference type="SUPFAM" id="SSF55008">
    <property type="entry name" value="HMA, heavy metal-associated domain"/>
    <property type="match status" value="1"/>
</dbReference>
<dbReference type="InterPro" id="IPR018303">
    <property type="entry name" value="ATPase_P-typ_P_site"/>
</dbReference>
<keyword evidence="8" id="KW-0067">ATP-binding</keyword>
<dbReference type="EC" id="7.2.2.12" evidence="6"/>
<organism evidence="10 11">
    <name type="scientific">Coprothermobacter proteolyticus (strain ATCC 35245 / DSM 5265 / OCM 4 / BT)</name>
    <dbReference type="NCBI Taxonomy" id="309798"/>
    <lineage>
        <taxon>Bacteria</taxon>
        <taxon>Pseudomonadati</taxon>
        <taxon>Coprothermobacterota</taxon>
        <taxon>Coprothermobacteria</taxon>
        <taxon>Coprothermobacterales</taxon>
        <taxon>Coprothermobacteraceae</taxon>
        <taxon>Coprothermobacter</taxon>
    </lineage>
</organism>
<dbReference type="PRINTS" id="PR00119">
    <property type="entry name" value="CATATPASE"/>
</dbReference>
<keyword evidence="10" id="KW-0378">Hydrolase</keyword>
<reference evidence="10 11" key="2">
    <citation type="journal article" date="2014" name="Genome Announc.">
        <title>Complete Genome Sequence of Coprothermobacter proteolyticus DSM 5265.</title>
        <authorList>
            <person name="Alexiev A."/>
            <person name="Coil D.A."/>
            <person name="Badger J.H."/>
            <person name="Enticknap J."/>
            <person name="Ward N."/>
            <person name="Robb F.T."/>
            <person name="Eisen J.A."/>
        </authorList>
    </citation>
    <scope>NUCLEOTIDE SEQUENCE [LARGE SCALE GENOMIC DNA]</scope>
    <source>
        <strain evidence="11">ATCC 35245 / DSM 5265 / OCM 4 / BT</strain>
    </source>
</reference>
<evidence type="ECO:0000313" key="10">
    <source>
        <dbReference type="EMBL" id="ACI17326.1"/>
    </source>
</evidence>
<dbReference type="SUPFAM" id="SSF81665">
    <property type="entry name" value="Calcium ATPase, transmembrane domain M"/>
    <property type="match status" value="1"/>
</dbReference>
<evidence type="ECO:0000256" key="7">
    <source>
        <dbReference type="ARBA" id="ARBA00047308"/>
    </source>
</evidence>
<dbReference type="GO" id="GO:0016463">
    <property type="term" value="F:P-type zinc transporter activity"/>
    <property type="evidence" value="ECO:0007669"/>
    <property type="project" value="UniProtKB-EC"/>
</dbReference>
<evidence type="ECO:0000259" key="9">
    <source>
        <dbReference type="Pfam" id="PF00122"/>
    </source>
</evidence>